<keyword evidence="1" id="KW-0472">Membrane</keyword>
<accession>A0AB36I4N8</accession>
<comment type="caution">
    <text evidence="2">The sequence shown here is derived from an EMBL/GenBank/DDBJ whole genome shotgun (WGS) entry which is preliminary data.</text>
</comment>
<feature type="transmembrane region" description="Helical" evidence="1">
    <location>
        <begin position="29"/>
        <end position="48"/>
    </location>
</feature>
<proteinExistence type="predicted"/>
<sequence>MEIKFFSFSTLLFLSGFLFYVFYLHSGTGRLRVAALAFAILMILSLRFQTWFLKLVILAGVPLGLLFFAWYRIQFIESTIGSAEGRTGLESLTDPFITFAYFLDLNANGMFSFSGFKNLLTPIAFLLPAGWEIPEAFGYQIVEIWRPESYGTGYSAAATVVGEWYWMGGELAVFISIPILGGFVRILGKVYAKSISGFEVSPYKTCSLLIVLLLGSSLGDLVWGGIHTFTYRSVVRIFIAAFIVLAISLLTSVWNKKIGHTNLKVSMGEL</sequence>
<feature type="transmembrane region" description="Helical" evidence="1">
    <location>
        <begin position="164"/>
        <end position="187"/>
    </location>
</feature>
<dbReference type="Proteomes" id="UP000186091">
    <property type="component" value="Unassembled WGS sequence"/>
</dbReference>
<evidence type="ECO:0000256" key="1">
    <source>
        <dbReference type="SAM" id="Phobius"/>
    </source>
</evidence>
<evidence type="ECO:0000313" key="2">
    <source>
        <dbReference type="EMBL" id="OKX78225.1"/>
    </source>
</evidence>
<feature type="transmembrane region" description="Helical" evidence="1">
    <location>
        <begin position="235"/>
        <end position="254"/>
    </location>
</feature>
<name>A0AB36I4N8_CORGT</name>
<evidence type="ECO:0008006" key="4">
    <source>
        <dbReference type="Google" id="ProtNLM"/>
    </source>
</evidence>
<gene>
    <name evidence="2" type="ORF">AUP69_12205</name>
</gene>
<keyword evidence="1" id="KW-1133">Transmembrane helix</keyword>
<dbReference type="EMBL" id="LOQT01000026">
    <property type="protein sequence ID" value="OKX78225.1"/>
    <property type="molecule type" value="Genomic_DNA"/>
</dbReference>
<organism evidence="2 3">
    <name type="scientific">Corynebacterium glutamicum</name>
    <name type="common">Brevibacterium saccharolyticum</name>
    <dbReference type="NCBI Taxonomy" id="1718"/>
    <lineage>
        <taxon>Bacteria</taxon>
        <taxon>Bacillati</taxon>
        <taxon>Actinomycetota</taxon>
        <taxon>Actinomycetes</taxon>
        <taxon>Mycobacteriales</taxon>
        <taxon>Corynebacteriaceae</taxon>
        <taxon>Corynebacterium</taxon>
    </lineage>
</organism>
<feature type="transmembrane region" description="Helical" evidence="1">
    <location>
        <begin position="55"/>
        <end position="73"/>
    </location>
</feature>
<feature type="transmembrane region" description="Helical" evidence="1">
    <location>
        <begin position="5"/>
        <end position="23"/>
    </location>
</feature>
<keyword evidence="1" id="KW-0812">Transmembrane</keyword>
<reference evidence="2 3" key="1">
    <citation type="submission" date="2015-12" db="EMBL/GenBank/DDBJ databases">
        <title>Genome sequence of Corynebacterium AS 1.542.</title>
        <authorList>
            <person name="Yang J."/>
            <person name="Yang S."/>
        </authorList>
    </citation>
    <scope>NUCLEOTIDE SEQUENCE [LARGE SCALE GENOMIC DNA]</scope>
    <source>
        <strain evidence="2 3">AS 1.542</strain>
    </source>
</reference>
<evidence type="ECO:0000313" key="3">
    <source>
        <dbReference type="Proteomes" id="UP000186091"/>
    </source>
</evidence>
<protein>
    <recommendedName>
        <fullName evidence="4">Oligosaccharide repeat unit polymerase</fullName>
    </recommendedName>
</protein>
<feature type="transmembrane region" description="Helical" evidence="1">
    <location>
        <begin position="208"/>
        <end position="229"/>
    </location>
</feature>
<dbReference type="AlphaFoldDB" id="A0AB36I4N8"/>